<reference evidence="1" key="2">
    <citation type="journal article" date="2021" name="PeerJ">
        <title>Extensive microbial diversity within the chicken gut microbiome revealed by metagenomics and culture.</title>
        <authorList>
            <person name="Gilroy R."/>
            <person name="Ravi A."/>
            <person name="Getino M."/>
            <person name="Pursley I."/>
            <person name="Horton D.L."/>
            <person name="Alikhan N.F."/>
            <person name="Baker D."/>
            <person name="Gharbi K."/>
            <person name="Hall N."/>
            <person name="Watson M."/>
            <person name="Adriaenssens E.M."/>
            <person name="Foster-Nyarko E."/>
            <person name="Jarju S."/>
            <person name="Secka A."/>
            <person name="Antonio M."/>
            <person name="Oren A."/>
            <person name="Chaudhuri R.R."/>
            <person name="La Ragione R."/>
            <person name="Hildebrand F."/>
            <person name="Pallen M.J."/>
        </authorList>
    </citation>
    <scope>NUCLEOTIDE SEQUENCE</scope>
    <source>
        <strain evidence="1">CHK147-3167</strain>
    </source>
</reference>
<protein>
    <submittedName>
        <fullName evidence="1">DUF2513 domain-containing protein</fullName>
    </submittedName>
</protein>
<sequence length="126" mass="14357">MKLNYDCIRDVLLTIEEIPNRKDELILANFKSYKKLSKYNEDEIQYNALKLLQEEYVIGLKISANNSTTVLFLTDLTWSGHALLNDIRSETVFNQTKEKIIKSVGSASLTIFQQLASTIVLKTLGL</sequence>
<dbReference type="InterPro" id="IPR019650">
    <property type="entry name" value="DUF2513"/>
</dbReference>
<proteinExistence type="predicted"/>
<dbReference type="Proteomes" id="UP000886786">
    <property type="component" value="Unassembled WGS sequence"/>
</dbReference>
<dbReference type="AlphaFoldDB" id="A0A9D0ZQE9"/>
<name>A0A9D0ZQE9_9FIRM</name>
<organism evidence="1 2">
    <name type="scientific">Candidatus Coprosoma intestinipullorum</name>
    <dbReference type="NCBI Taxonomy" id="2840752"/>
    <lineage>
        <taxon>Bacteria</taxon>
        <taxon>Bacillati</taxon>
        <taxon>Bacillota</taxon>
        <taxon>Bacillota incertae sedis</taxon>
        <taxon>Candidatus Coprosoma</taxon>
    </lineage>
</organism>
<evidence type="ECO:0000313" key="1">
    <source>
        <dbReference type="EMBL" id="HIQ90546.1"/>
    </source>
</evidence>
<dbReference type="Pfam" id="PF10711">
    <property type="entry name" value="DUF2513"/>
    <property type="match status" value="1"/>
</dbReference>
<comment type="caution">
    <text evidence="1">The sequence shown here is derived from an EMBL/GenBank/DDBJ whole genome shotgun (WGS) entry which is preliminary data.</text>
</comment>
<dbReference type="EMBL" id="DVFV01000053">
    <property type="protein sequence ID" value="HIQ90546.1"/>
    <property type="molecule type" value="Genomic_DNA"/>
</dbReference>
<accession>A0A9D0ZQE9</accession>
<gene>
    <name evidence="1" type="ORF">IAB27_02815</name>
</gene>
<evidence type="ECO:0000313" key="2">
    <source>
        <dbReference type="Proteomes" id="UP000886786"/>
    </source>
</evidence>
<reference evidence="1" key="1">
    <citation type="submission" date="2020-10" db="EMBL/GenBank/DDBJ databases">
        <authorList>
            <person name="Gilroy R."/>
        </authorList>
    </citation>
    <scope>NUCLEOTIDE SEQUENCE</scope>
    <source>
        <strain evidence="1">CHK147-3167</strain>
    </source>
</reference>